<comment type="caution">
    <text evidence="2">The sequence shown here is derived from an EMBL/GenBank/DDBJ whole genome shotgun (WGS) entry which is preliminary data.</text>
</comment>
<feature type="compositionally biased region" description="Basic and acidic residues" evidence="1">
    <location>
        <begin position="283"/>
        <end position="299"/>
    </location>
</feature>
<organism evidence="2 3">
    <name type="scientific">Candolleomyces aberdarensis</name>
    <dbReference type="NCBI Taxonomy" id="2316362"/>
    <lineage>
        <taxon>Eukaryota</taxon>
        <taxon>Fungi</taxon>
        <taxon>Dikarya</taxon>
        <taxon>Basidiomycota</taxon>
        <taxon>Agaricomycotina</taxon>
        <taxon>Agaricomycetes</taxon>
        <taxon>Agaricomycetidae</taxon>
        <taxon>Agaricales</taxon>
        <taxon>Agaricineae</taxon>
        <taxon>Psathyrellaceae</taxon>
        <taxon>Candolleomyces</taxon>
    </lineage>
</organism>
<proteinExistence type="predicted"/>
<evidence type="ECO:0000256" key="1">
    <source>
        <dbReference type="SAM" id="MobiDB-lite"/>
    </source>
</evidence>
<feature type="region of interest" description="Disordered" evidence="1">
    <location>
        <begin position="283"/>
        <end position="312"/>
    </location>
</feature>
<name>A0A4Q2D4Y6_9AGAR</name>
<evidence type="ECO:0000313" key="3">
    <source>
        <dbReference type="Proteomes" id="UP000290288"/>
    </source>
</evidence>
<feature type="compositionally biased region" description="Polar residues" evidence="1">
    <location>
        <begin position="1"/>
        <end position="11"/>
    </location>
</feature>
<feature type="region of interest" description="Disordered" evidence="1">
    <location>
        <begin position="1"/>
        <end position="74"/>
    </location>
</feature>
<feature type="compositionally biased region" description="Basic and acidic residues" evidence="1">
    <location>
        <begin position="17"/>
        <end position="31"/>
    </location>
</feature>
<dbReference type="STRING" id="2316362.A0A4Q2D4Y6"/>
<feature type="compositionally biased region" description="Pro residues" evidence="1">
    <location>
        <begin position="47"/>
        <end position="60"/>
    </location>
</feature>
<dbReference type="OrthoDB" id="3203159at2759"/>
<dbReference type="AlphaFoldDB" id="A0A4Q2D4Y6"/>
<gene>
    <name evidence="2" type="ORF">EST38_g12332</name>
</gene>
<dbReference type="Proteomes" id="UP000290288">
    <property type="component" value="Unassembled WGS sequence"/>
</dbReference>
<evidence type="ECO:0000313" key="2">
    <source>
        <dbReference type="EMBL" id="RXW13521.1"/>
    </source>
</evidence>
<protein>
    <submittedName>
        <fullName evidence="2">Uncharacterized protein</fullName>
    </submittedName>
</protein>
<dbReference type="EMBL" id="SDEE01000892">
    <property type="protein sequence ID" value="RXW13521.1"/>
    <property type="molecule type" value="Genomic_DNA"/>
</dbReference>
<sequence length="345" mass="39484">MDPEQVTSGGSLPTIFERPHTADGDFHESELLNRSGSAPPVFSHFPYEPPLPAHPSPVIKPPQESAITNEGPSPPEPLTVIGQSEEMAEVNPYAEKGLYKLRPMDYPLHVYKETPGEYNRVKLRIPTLQPPHTFGKDPSRKDVQERYQELVQLGLDAIGQPEKIVDRNLSRGERIMYKSELTLLDLLLTEVYQYTSPEEERAYSIKPRLYGKLKELLKRAEDAVHRQDPLLSPNDLPDLPAWGPYNRELQYWSPVDFEIIGVNFRLQVENFLKTLADRIYARDKEDPKKPKEKGKEREGIQPPSSNQQAGEPLLEGDMRIFLLTPPLELLSNKEFKKKNLYLVEQ</sequence>
<accession>A0A4Q2D4Y6</accession>
<keyword evidence="3" id="KW-1185">Reference proteome</keyword>
<reference evidence="2 3" key="1">
    <citation type="submission" date="2019-01" db="EMBL/GenBank/DDBJ databases">
        <title>Draft genome sequence of Psathyrella aberdarensis IHI B618.</title>
        <authorList>
            <person name="Buettner E."/>
            <person name="Kellner H."/>
        </authorList>
    </citation>
    <scope>NUCLEOTIDE SEQUENCE [LARGE SCALE GENOMIC DNA]</scope>
    <source>
        <strain evidence="2 3">IHI B618</strain>
    </source>
</reference>